<dbReference type="AlphaFoldDB" id="A0A369M171"/>
<gene>
    <name evidence="1" type="ORF">C1877_10955</name>
</gene>
<dbReference type="EMBL" id="PPTS01000006">
    <property type="protein sequence ID" value="RDB64226.1"/>
    <property type="molecule type" value="Genomic_DNA"/>
</dbReference>
<sequence>MNVTAAVGEQDDALRPWTEAEETYLANAAGILSPENLGRALGRTEASVEEAAGRLGLDVRCDGSSFVWCDHCATWRTRLNSRTGWCRICTMREQLRGRERACAEALAAMAPSERAVYEKTEAERQSKRLPPHPVKRLVSATPDGKPRIEEARYLAEVEEWEYRVLKLRYDAAKTRLRRMREKTGANPRKAGRRNG</sequence>
<evidence type="ECO:0000313" key="1">
    <source>
        <dbReference type="EMBL" id="RDB64226.1"/>
    </source>
</evidence>
<dbReference type="Proteomes" id="UP000254000">
    <property type="component" value="Unassembled WGS sequence"/>
</dbReference>
<evidence type="ECO:0000313" key="2">
    <source>
        <dbReference type="Proteomes" id="UP000254000"/>
    </source>
</evidence>
<keyword evidence="2" id="KW-1185">Reference proteome</keyword>
<dbReference type="RefSeq" id="WP_015539483.1">
    <property type="nucleotide sequence ID" value="NZ_CABMMS010000006.1"/>
</dbReference>
<accession>A0A369M171</accession>
<dbReference type="OrthoDB" id="3174795at2"/>
<name>A0A369M171_9ACTN</name>
<dbReference type="GeneID" id="78360211"/>
<comment type="caution">
    <text evidence="1">The sequence shown here is derived from an EMBL/GenBank/DDBJ whole genome shotgun (WGS) entry which is preliminary data.</text>
</comment>
<proteinExistence type="predicted"/>
<protein>
    <submittedName>
        <fullName evidence="1">Uncharacterized protein</fullName>
    </submittedName>
</protein>
<organism evidence="1 2">
    <name type="scientific">Gordonibacter pamelaeae</name>
    <dbReference type="NCBI Taxonomy" id="471189"/>
    <lineage>
        <taxon>Bacteria</taxon>
        <taxon>Bacillati</taxon>
        <taxon>Actinomycetota</taxon>
        <taxon>Coriobacteriia</taxon>
        <taxon>Eggerthellales</taxon>
        <taxon>Eggerthellaceae</taxon>
        <taxon>Gordonibacter</taxon>
    </lineage>
</organism>
<reference evidence="1 2" key="1">
    <citation type="journal article" date="2018" name="Elife">
        <title>Discovery and characterization of a prevalent human gut bacterial enzyme sufficient for the inactivation of a family of plant toxins.</title>
        <authorList>
            <person name="Koppel N."/>
            <person name="Bisanz J.E."/>
            <person name="Pandelia M.E."/>
            <person name="Turnbaugh P.J."/>
            <person name="Balskus E.P."/>
        </authorList>
    </citation>
    <scope>NUCLEOTIDE SEQUENCE [LARGE SCALE GENOMIC DNA]</scope>
    <source>
        <strain evidence="1 2">3C</strain>
    </source>
</reference>